<dbReference type="Proteomes" id="UP000756921">
    <property type="component" value="Unassembled WGS sequence"/>
</dbReference>
<dbReference type="OrthoDB" id="10404817at2759"/>
<gene>
    <name evidence="1" type="ORF">PMIN01_06646</name>
</gene>
<organism evidence="1 2">
    <name type="scientific">Paraphaeosphaeria minitans</name>
    <dbReference type="NCBI Taxonomy" id="565426"/>
    <lineage>
        <taxon>Eukaryota</taxon>
        <taxon>Fungi</taxon>
        <taxon>Dikarya</taxon>
        <taxon>Ascomycota</taxon>
        <taxon>Pezizomycotina</taxon>
        <taxon>Dothideomycetes</taxon>
        <taxon>Pleosporomycetidae</taxon>
        <taxon>Pleosporales</taxon>
        <taxon>Massarineae</taxon>
        <taxon>Didymosphaeriaceae</taxon>
        <taxon>Paraphaeosphaeria</taxon>
    </lineage>
</organism>
<dbReference type="EMBL" id="WJXW01000006">
    <property type="protein sequence ID" value="KAF9735241.1"/>
    <property type="molecule type" value="Genomic_DNA"/>
</dbReference>
<name>A0A9P6GHG1_9PLEO</name>
<evidence type="ECO:0000313" key="2">
    <source>
        <dbReference type="Proteomes" id="UP000756921"/>
    </source>
</evidence>
<sequence length="64" mass="7416">MGRILLAYETLKRLPGGEQEGKFVEAVHRRRTQVVDIRYQGRHTHLGMLLKQRGRIRSVACVET</sequence>
<evidence type="ECO:0000313" key="1">
    <source>
        <dbReference type="EMBL" id="KAF9735241.1"/>
    </source>
</evidence>
<comment type="caution">
    <text evidence="1">The sequence shown here is derived from an EMBL/GenBank/DDBJ whole genome shotgun (WGS) entry which is preliminary data.</text>
</comment>
<accession>A0A9P6GHG1</accession>
<reference evidence="1" key="1">
    <citation type="journal article" date="2020" name="Mol. Plant Microbe Interact.">
        <title>Genome Sequence of the Biocontrol Agent Coniothyrium minitans strain Conio (IMI 134523).</title>
        <authorList>
            <person name="Patel D."/>
            <person name="Shittu T.A."/>
            <person name="Baroncelli R."/>
            <person name="Muthumeenakshi S."/>
            <person name="Osborne T.H."/>
            <person name="Janganan T.K."/>
            <person name="Sreenivasaprasad S."/>
        </authorList>
    </citation>
    <scope>NUCLEOTIDE SEQUENCE</scope>
    <source>
        <strain evidence="1">Conio</strain>
    </source>
</reference>
<proteinExistence type="predicted"/>
<protein>
    <submittedName>
        <fullName evidence="1">Uncharacterized protein</fullName>
    </submittedName>
</protein>
<keyword evidence="2" id="KW-1185">Reference proteome</keyword>
<dbReference type="AlphaFoldDB" id="A0A9P6GHG1"/>